<sequence length="87" mass="9793">MLAFLRATPGVDKELPGKLAKDDFLRGFQLQAHTIHRLTAFYHHLQKPVVMIAVDDHGLSGQNDLTGVTGFLRQSKIHIYPVLVIYL</sequence>
<accession>A0ACD5HJE8</accession>
<proteinExistence type="predicted"/>
<dbReference type="Proteomes" id="UP001195965">
    <property type="component" value="Chromosome"/>
</dbReference>
<reference evidence="1 2" key="1">
    <citation type="journal article" date="2021" name="ISME J.">
        <title>Genomic evolution of the class Acidithiobacillia: deep-branching Proteobacteria living in extreme acidic conditions.</title>
        <authorList>
            <person name="Moya-Beltran A."/>
            <person name="Beard S."/>
            <person name="Rojas-Villalobos C."/>
            <person name="Issotta F."/>
            <person name="Gallardo Y."/>
            <person name="Ulloa R."/>
            <person name="Giaveno A."/>
            <person name="Degli Esposti M."/>
            <person name="Johnson D.B."/>
            <person name="Quatrini R."/>
        </authorList>
    </citation>
    <scope>NUCLEOTIDE SEQUENCE [LARGE SCALE GENOMIC DNA]</scope>
    <source>
        <strain evidence="1 2">GG1-14</strain>
    </source>
</reference>
<keyword evidence="2" id="KW-1185">Reference proteome</keyword>
<gene>
    <name evidence="1" type="ORF">HHS34_002335</name>
</gene>
<organism evidence="1 2">
    <name type="scientific">Acidithiobacillus montserratensis</name>
    <dbReference type="NCBI Taxonomy" id="2729135"/>
    <lineage>
        <taxon>Bacteria</taxon>
        <taxon>Pseudomonadati</taxon>
        <taxon>Pseudomonadota</taxon>
        <taxon>Acidithiobacillia</taxon>
        <taxon>Acidithiobacillales</taxon>
        <taxon>Acidithiobacillaceae</taxon>
        <taxon>Acidithiobacillus</taxon>
    </lineage>
</organism>
<protein>
    <submittedName>
        <fullName evidence="1">Uncharacterized protein</fullName>
    </submittedName>
</protein>
<name>A0ACD5HJE8_9PROT</name>
<evidence type="ECO:0000313" key="2">
    <source>
        <dbReference type="Proteomes" id="UP001195965"/>
    </source>
</evidence>
<dbReference type="EMBL" id="CP127526">
    <property type="protein sequence ID" value="XRI74048.1"/>
    <property type="molecule type" value="Genomic_DNA"/>
</dbReference>
<evidence type="ECO:0000313" key="1">
    <source>
        <dbReference type="EMBL" id="XRI74048.1"/>
    </source>
</evidence>